<dbReference type="PANTHER" id="PTHR43194">
    <property type="entry name" value="HYDROLASE ALPHA/BETA FOLD FAMILY"/>
    <property type="match status" value="1"/>
</dbReference>
<sequence>MANHIQSTIEAPIKDWVFLRGLSREHAHWGDFLSRCEAELDWNCHAIDLPGFGSEYQRQSPRNISAIRRDVQTRLPHPLQNSTKPFGIIALSLGGMVALDWLANSPEQIAKIIFINTSTGDCPLFQRLQIKSLGPALGALLAPSLIKRERAALAMVSNCHSNDPELLKDWCQISTARPITKANVLRQLFAAARYQAPATISGAPQLLISSRADHMVSYHCSEYLAAKYRWPLVLHNNAGHDLPIDDPAWLIEVFKRNA</sequence>
<accession>A0ABV3U2U3</accession>
<comment type="caution">
    <text evidence="2">The sequence shown here is derived from an EMBL/GenBank/DDBJ whole genome shotgun (WGS) entry which is preliminary data.</text>
</comment>
<dbReference type="Pfam" id="PF12697">
    <property type="entry name" value="Abhydrolase_6"/>
    <property type="match status" value="1"/>
</dbReference>
<dbReference type="InterPro" id="IPR050228">
    <property type="entry name" value="Carboxylesterase_BioH"/>
</dbReference>
<reference evidence="2 3" key="1">
    <citation type="journal article" date="2011" name="Int. J. Syst. Evol. Microbiol.">
        <title>Zhongshania antarctica gen. nov., sp. nov. and Zhongshania guokunii sp. nov., gammaproteobacteria respectively isolated from coastal attached (fast) ice and surface seawater of the Antarctic.</title>
        <authorList>
            <person name="Li H.J."/>
            <person name="Zhang X.Y."/>
            <person name="Chen C.X."/>
            <person name="Zhang Y.J."/>
            <person name="Gao Z.M."/>
            <person name="Yu Y."/>
            <person name="Chen X.L."/>
            <person name="Chen B."/>
            <person name="Zhang Y.Z."/>
        </authorList>
    </citation>
    <scope>NUCLEOTIDE SEQUENCE [LARGE SCALE GENOMIC DNA]</scope>
    <source>
        <strain evidence="2 3">ZS6-22T</strain>
    </source>
</reference>
<dbReference type="EMBL" id="JBFRYA010000003">
    <property type="protein sequence ID" value="MEX1668239.1"/>
    <property type="molecule type" value="Genomic_DNA"/>
</dbReference>
<keyword evidence="2" id="KW-0378">Hydrolase</keyword>
<dbReference type="InterPro" id="IPR029058">
    <property type="entry name" value="AB_hydrolase_fold"/>
</dbReference>
<evidence type="ECO:0000259" key="1">
    <source>
        <dbReference type="Pfam" id="PF12697"/>
    </source>
</evidence>
<evidence type="ECO:0000313" key="2">
    <source>
        <dbReference type="EMBL" id="MEX1668239.1"/>
    </source>
</evidence>
<name>A0ABV3U2U3_9GAMM</name>
<organism evidence="2 3">
    <name type="scientific">Zhongshania guokunii</name>
    <dbReference type="NCBI Taxonomy" id="641783"/>
    <lineage>
        <taxon>Bacteria</taxon>
        <taxon>Pseudomonadati</taxon>
        <taxon>Pseudomonadota</taxon>
        <taxon>Gammaproteobacteria</taxon>
        <taxon>Cellvibrionales</taxon>
        <taxon>Spongiibacteraceae</taxon>
        <taxon>Zhongshania</taxon>
    </lineage>
</organism>
<keyword evidence="3" id="KW-1185">Reference proteome</keyword>
<dbReference type="SUPFAM" id="SSF53474">
    <property type="entry name" value="alpha/beta-Hydrolases"/>
    <property type="match status" value="1"/>
</dbReference>
<dbReference type="PANTHER" id="PTHR43194:SF5">
    <property type="entry name" value="PIMELOYL-[ACYL-CARRIER PROTEIN] METHYL ESTER ESTERASE"/>
    <property type="match status" value="1"/>
</dbReference>
<protein>
    <submittedName>
        <fullName evidence="2">Alpha/beta fold hydrolase</fullName>
    </submittedName>
</protein>
<dbReference type="Gene3D" id="3.40.50.1820">
    <property type="entry name" value="alpha/beta hydrolase"/>
    <property type="match status" value="1"/>
</dbReference>
<proteinExistence type="predicted"/>
<dbReference type="InterPro" id="IPR000073">
    <property type="entry name" value="AB_hydrolase_1"/>
</dbReference>
<evidence type="ECO:0000313" key="3">
    <source>
        <dbReference type="Proteomes" id="UP001557485"/>
    </source>
</evidence>
<feature type="domain" description="AB hydrolase-1" evidence="1">
    <location>
        <begin position="17"/>
        <end position="252"/>
    </location>
</feature>
<gene>
    <name evidence="2" type="ORF">AB4876_04900</name>
</gene>
<dbReference type="GO" id="GO:0016787">
    <property type="term" value="F:hydrolase activity"/>
    <property type="evidence" value="ECO:0007669"/>
    <property type="project" value="UniProtKB-KW"/>
</dbReference>
<dbReference type="Proteomes" id="UP001557485">
    <property type="component" value="Unassembled WGS sequence"/>
</dbReference>
<dbReference type="RefSeq" id="WP_368380530.1">
    <property type="nucleotide sequence ID" value="NZ_JBFRYA010000003.1"/>
</dbReference>